<evidence type="ECO:0000313" key="2">
    <source>
        <dbReference type="EMBL" id="MFD0912970.1"/>
    </source>
</evidence>
<dbReference type="InterPro" id="IPR011009">
    <property type="entry name" value="Kinase-like_dom_sf"/>
</dbReference>
<dbReference type="Pfam" id="PF01636">
    <property type="entry name" value="APH"/>
    <property type="match status" value="1"/>
</dbReference>
<reference evidence="3" key="1">
    <citation type="journal article" date="2019" name="Int. J. Syst. Evol. Microbiol.">
        <title>The Global Catalogue of Microorganisms (GCM) 10K type strain sequencing project: providing services to taxonomists for standard genome sequencing and annotation.</title>
        <authorList>
            <consortium name="The Broad Institute Genomics Platform"/>
            <consortium name="The Broad Institute Genome Sequencing Center for Infectious Disease"/>
            <person name="Wu L."/>
            <person name="Ma J."/>
        </authorList>
    </citation>
    <scope>NUCLEOTIDE SEQUENCE [LARGE SCALE GENOMIC DNA]</scope>
    <source>
        <strain evidence="3">CCUG 58412</strain>
    </source>
</reference>
<protein>
    <submittedName>
        <fullName evidence="2">Phosphotransferase</fullName>
    </submittedName>
</protein>
<dbReference type="Proteomes" id="UP001597128">
    <property type="component" value="Unassembled WGS sequence"/>
</dbReference>
<dbReference type="SUPFAM" id="SSF56112">
    <property type="entry name" value="Protein kinase-like (PK-like)"/>
    <property type="match status" value="1"/>
</dbReference>
<name>A0ABW3F3Z0_9PROT</name>
<feature type="domain" description="Aminoglycoside phosphotransferase" evidence="1">
    <location>
        <begin position="33"/>
        <end position="255"/>
    </location>
</feature>
<dbReference type="EMBL" id="JBHTKB010000001">
    <property type="protein sequence ID" value="MFD0912970.1"/>
    <property type="molecule type" value="Genomic_DNA"/>
</dbReference>
<gene>
    <name evidence="2" type="ORF">ACFQ1Z_05370</name>
</gene>
<comment type="caution">
    <text evidence="2">The sequence shown here is derived from an EMBL/GenBank/DDBJ whole genome shotgun (WGS) entry which is preliminary data.</text>
</comment>
<dbReference type="InterPro" id="IPR002575">
    <property type="entry name" value="Aminoglycoside_PTrfase"/>
</dbReference>
<evidence type="ECO:0000259" key="1">
    <source>
        <dbReference type="Pfam" id="PF01636"/>
    </source>
</evidence>
<keyword evidence="3" id="KW-1185">Reference proteome</keyword>
<proteinExistence type="predicted"/>
<accession>A0ABW3F3Z0</accession>
<evidence type="ECO:0000313" key="3">
    <source>
        <dbReference type="Proteomes" id="UP001597128"/>
    </source>
</evidence>
<organism evidence="2 3">
    <name type="scientific">Methylophilus luteus</name>
    <dbReference type="NCBI Taxonomy" id="640108"/>
    <lineage>
        <taxon>Bacteria</taxon>
        <taxon>Pseudomonadati</taxon>
        <taxon>Pseudomonadota</taxon>
        <taxon>Betaproteobacteria</taxon>
        <taxon>Nitrosomonadales</taxon>
        <taxon>Methylophilaceae</taxon>
        <taxon>Methylophilus</taxon>
    </lineage>
</organism>
<sequence>MFIYPHLTPSEQASLPRLLAQPRAIPNKFSDSTHQLFHCQTADGDMVLKVCNQATIQRSQFWSGANHLFAADFPNSLGEIHLTHDFLQKYGLFSVPECVSASAHRFVLTRFLTGKDVEAQHISEQWVIQLAGHIAQLHQCSYASWGNLHAPQFAADLWASRLHETLVLLASQHDTPIAQPLLAEVLAGARNSHETEFVPMMLDLRWDQFRSANANSNDLALIDLDAFVIAPRALDLVLLEYVLTPAQLALFKQYYVQTHPWPDHNENTPGYQLLLFLMNILGETDLAKWMQRL</sequence>
<dbReference type="RefSeq" id="WP_379056190.1">
    <property type="nucleotide sequence ID" value="NZ_JBHTKB010000001.1"/>
</dbReference>